<dbReference type="InterPro" id="IPR006342">
    <property type="entry name" value="FkbM_mtfrase"/>
</dbReference>
<dbReference type="GO" id="GO:0032259">
    <property type="term" value="P:methylation"/>
    <property type="evidence" value="ECO:0007669"/>
    <property type="project" value="UniProtKB-KW"/>
</dbReference>
<evidence type="ECO:0000259" key="1">
    <source>
        <dbReference type="Pfam" id="PF05050"/>
    </source>
</evidence>
<evidence type="ECO:0000313" key="2">
    <source>
        <dbReference type="EMBL" id="SBT09341.1"/>
    </source>
</evidence>
<sequence>MKAIVKALIRKAGFIAMRQSSRVYLPEDDSYRVALEQCAGDAPVIIDGGAHKGGTVDAFRAIAPSAEFHCFEPDATLAADLLARFAGDRHVHVIAAALGEEPGTAVFNINVSRPTNSLLPAAEGLQSDLQGLCQTVEKVEVAVTSIDAYCAQQGLSRIDIVKLDLQGYDYRALVGAKNTMQAARVVLVEVLFTEIYRGCHLFPDVLGLMAEYGFRLFTLSGIHYGSRAELLWADAIFVRDERRTGAAAAAA</sequence>
<keyword evidence="2" id="KW-0489">Methyltransferase</keyword>
<protein>
    <submittedName>
        <fullName evidence="2">Putative Methyltransferase FkbM family</fullName>
    </submittedName>
</protein>
<keyword evidence="2" id="KW-0808">Transferase</keyword>
<dbReference type="PANTHER" id="PTHR36973">
    <property type="entry name" value="SLL1456 PROTEIN-RELATED"/>
    <property type="match status" value="1"/>
</dbReference>
<dbReference type="SUPFAM" id="SSF53335">
    <property type="entry name" value="S-adenosyl-L-methionine-dependent methyltransferases"/>
    <property type="match status" value="1"/>
</dbReference>
<dbReference type="Proteomes" id="UP000199600">
    <property type="component" value="Unassembled WGS sequence"/>
</dbReference>
<dbReference type="InterPro" id="IPR029063">
    <property type="entry name" value="SAM-dependent_MTases_sf"/>
</dbReference>
<dbReference type="EMBL" id="FLQY01000246">
    <property type="protein sequence ID" value="SBT09341.1"/>
    <property type="molecule type" value="Genomic_DNA"/>
</dbReference>
<dbReference type="NCBIfam" id="TIGR01444">
    <property type="entry name" value="fkbM_fam"/>
    <property type="match status" value="1"/>
</dbReference>
<proteinExistence type="predicted"/>
<name>A0A1A8XX91_9RHOO</name>
<organism evidence="2 3">
    <name type="scientific">Candidatus Propionivibrio aalborgensis</name>
    <dbReference type="NCBI Taxonomy" id="1860101"/>
    <lineage>
        <taxon>Bacteria</taxon>
        <taxon>Pseudomonadati</taxon>
        <taxon>Pseudomonadota</taxon>
        <taxon>Betaproteobacteria</taxon>
        <taxon>Rhodocyclales</taxon>
        <taxon>Rhodocyclaceae</taxon>
        <taxon>Propionivibrio</taxon>
    </lineage>
</organism>
<evidence type="ECO:0000313" key="3">
    <source>
        <dbReference type="Proteomes" id="UP000199600"/>
    </source>
</evidence>
<dbReference type="AlphaFoldDB" id="A0A1A8XX91"/>
<accession>A0A1A8XX91</accession>
<dbReference type="PANTHER" id="PTHR36973:SF4">
    <property type="entry name" value="NODULATION PROTEIN"/>
    <property type="match status" value="1"/>
</dbReference>
<reference evidence="2 3" key="1">
    <citation type="submission" date="2016-06" db="EMBL/GenBank/DDBJ databases">
        <authorList>
            <person name="Kjaerup R.B."/>
            <person name="Dalgaard T.S."/>
            <person name="Juul-Madsen H.R."/>
        </authorList>
    </citation>
    <scope>NUCLEOTIDE SEQUENCE [LARGE SCALE GENOMIC DNA]</scope>
    <source>
        <strain evidence="2">2</strain>
    </source>
</reference>
<dbReference type="InterPro" id="IPR053188">
    <property type="entry name" value="FkbM_Methyltransferase"/>
</dbReference>
<feature type="domain" description="Methyltransferase FkbM" evidence="1">
    <location>
        <begin position="47"/>
        <end position="216"/>
    </location>
</feature>
<dbReference type="Gene3D" id="3.40.50.150">
    <property type="entry name" value="Vaccinia Virus protein VP39"/>
    <property type="match status" value="1"/>
</dbReference>
<dbReference type="GO" id="GO:0008171">
    <property type="term" value="F:O-methyltransferase activity"/>
    <property type="evidence" value="ECO:0007669"/>
    <property type="project" value="TreeGrafter"/>
</dbReference>
<dbReference type="Pfam" id="PF05050">
    <property type="entry name" value="Methyltransf_21"/>
    <property type="match status" value="1"/>
</dbReference>
<gene>
    <name evidence="2" type="ORF">PROAA_320027</name>
</gene>
<keyword evidence="3" id="KW-1185">Reference proteome</keyword>